<accession>A0A9W3SHD6</accession>
<evidence type="ECO:0000313" key="2">
    <source>
        <dbReference type="EMBL" id="ANS51665.1"/>
    </source>
</evidence>
<feature type="transmembrane region" description="Helical" evidence="1">
    <location>
        <begin position="54"/>
        <end position="75"/>
    </location>
</feature>
<protein>
    <submittedName>
        <fullName evidence="2">Uncharacterized protein</fullName>
    </submittedName>
</protein>
<name>A0A9W3SHD6_BACTU</name>
<keyword evidence="2" id="KW-0614">Plasmid</keyword>
<organism evidence="2 3">
    <name type="scientific">Bacillus thuringiensis</name>
    <dbReference type="NCBI Taxonomy" id="1428"/>
    <lineage>
        <taxon>Bacteria</taxon>
        <taxon>Bacillati</taxon>
        <taxon>Bacillota</taxon>
        <taxon>Bacilli</taxon>
        <taxon>Bacillales</taxon>
        <taxon>Bacillaceae</taxon>
        <taxon>Bacillus</taxon>
        <taxon>Bacillus cereus group</taxon>
    </lineage>
</organism>
<keyword evidence="1" id="KW-0812">Transmembrane</keyword>
<sequence>MSFFKGLIRMIYNLNFMLQSELPEIFYIRKYFEQHLRRYRYYTMTKLKTKFKKIIPVTMLLAAMLTFAPLSSFAVELDVPLTEEEEEAERLQFALDFSILSL</sequence>
<dbReference type="Proteomes" id="UP000092743">
    <property type="component" value="Plasmid p150790"/>
</dbReference>
<evidence type="ECO:0000313" key="3">
    <source>
        <dbReference type="Proteomes" id="UP000092743"/>
    </source>
</evidence>
<dbReference type="AlphaFoldDB" id="A0A9W3SHD6"/>
<dbReference type="EMBL" id="CP015351">
    <property type="protein sequence ID" value="ANS51665.1"/>
    <property type="molecule type" value="Genomic_DNA"/>
</dbReference>
<evidence type="ECO:0000256" key="1">
    <source>
        <dbReference type="SAM" id="Phobius"/>
    </source>
</evidence>
<gene>
    <name evidence="2" type="ORF">BT246_63730</name>
</gene>
<keyword evidence="1" id="KW-1133">Transmembrane helix</keyword>
<geneLocation type="plasmid" evidence="2 3">
    <name>p150790</name>
</geneLocation>
<reference evidence="2 3" key="1">
    <citation type="submission" date="2016-04" db="EMBL/GenBank/DDBJ databases">
        <title>High quality genome of the nematocidal Bacillus thuringiensis MYBT18246.</title>
        <authorList>
            <person name="Hollensteiner J."/>
            <person name="Poehlein A."/>
            <person name="Sproeer C."/>
            <person name="Bunk B."/>
            <person name="Rosenstiel P."/>
            <person name="Schulenburg H."/>
            <person name="Liesegang H."/>
        </authorList>
    </citation>
    <scope>NUCLEOTIDE SEQUENCE [LARGE SCALE GENOMIC DNA]</scope>
    <source>
        <strain evidence="2 3">MYBT18246</strain>
        <plasmid evidence="2 3">p150790</plasmid>
    </source>
</reference>
<proteinExistence type="predicted"/>
<keyword evidence="1" id="KW-0472">Membrane</keyword>